<dbReference type="Proteomes" id="UP000199387">
    <property type="component" value="Unassembled WGS sequence"/>
</dbReference>
<keyword evidence="1" id="KW-0812">Transmembrane</keyword>
<sequence length="172" mass="18412">MGNPFIFLLLLNSRGGNQFADVRSGTLQVGIWGGVWNLIGSGRVPPCAGGGVLLSDCSWLLLSVAGCCSVCSFVFSGGLSLIVRSRFLNFSLTASRILHLACLGGSALRCFPLRHGRAVFLFFFLFAHGLVLLSSRVFGPSPIYTLGQLPRLYTSVFSRGDSPTVFPKLPPV</sequence>
<feature type="transmembrane region" description="Helical" evidence="1">
    <location>
        <begin position="59"/>
        <end position="83"/>
    </location>
</feature>
<evidence type="ECO:0000313" key="2">
    <source>
        <dbReference type="EMBL" id="SDC65149.1"/>
    </source>
</evidence>
<dbReference type="AlphaFoldDB" id="A0A1G6NBB7"/>
<organism evidence="2 3">
    <name type="scientific">Melghirimyces thermohalophilus</name>
    <dbReference type="NCBI Taxonomy" id="1236220"/>
    <lineage>
        <taxon>Bacteria</taxon>
        <taxon>Bacillati</taxon>
        <taxon>Bacillota</taxon>
        <taxon>Bacilli</taxon>
        <taxon>Bacillales</taxon>
        <taxon>Thermoactinomycetaceae</taxon>
        <taxon>Melghirimyces</taxon>
    </lineage>
</organism>
<reference evidence="2 3" key="1">
    <citation type="submission" date="2016-10" db="EMBL/GenBank/DDBJ databases">
        <authorList>
            <person name="de Groot N.N."/>
        </authorList>
    </citation>
    <scope>NUCLEOTIDE SEQUENCE [LARGE SCALE GENOMIC DNA]</scope>
    <source>
        <strain evidence="2 3">DSM 45514</strain>
    </source>
</reference>
<accession>A0A1G6NBB7</accession>
<keyword evidence="1" id="KW-0472">Membrane</keyword>
<feature type="transmembrane region" description="Helical" evidence="1">
    <location>
        <begin position="118"/>
        <end position="138"/>
    </location>
</feature>
<proteinExistence type="predicted"/>
<dbReference type="EMBL" id="FMZA01000012">
    <property type="protein sequence ID" value="SDC65149.1"/>
    <property type="molecule type" value="Genomic_DNA"/>
</dbReference>
<keyword evidence="1" id="KW-1133">Transmembrane helix</keyword>
<protein>
    <submittedName>
        <fullName evidence="2">Uncharacterized protein</fullName>
    </submittedName>
</protein>
<keyword evidence="3" id="KW-1185">Reference proteome</keyword>
<gene>
    <name evidence="2" type="ORF">SAMN04488112_11287</name>
</gene>
<evidence type="ECO:0000313" key="3">
    <source>
        <dbReference type="Proteomes" id="UP000199387"/>
    </source>
</evidence>
<dbReference type="STRING" id="1236220.SAMN04488112_11287"/>
<evidence type="ECO:0000256" key="1">
    <source>
        <dbReference type="SAM" id="Phobius"/>
    </source>
</evidence>
<name>A0A1G6NBB7_9BACL</name>